<reference evidence="2" key="2">
    <citation type="journal article" date="2016" name="Fungal Biol.">
        <title>Ochratoxin A production by Penicillium thymicola.</title>
        <authorList>
            <person name="Nguyen H.D.T."/>
            <person name="McMullin D.R."/>
            <person name="Ponomareva E."/>
            <person name="Riley R."/>
            <person name="Pomraning K.R."/>
            <person name="Baker S.E."/>
            <person name="Seifert K.A."/>
        </authorList>
    </citation>
    <scope>NUCLEOTIDE SEQUENCE</scope>
    <source>
        <strain evidence="2">DAOM 180753</strain>
    </source>
</reference>
<feature type="chain" id="PRO_5042553521" evidence="1">
    <location>
        <begin position="21"/>
        <end position="105"/>
    </location>
</feature>
<gene>
    <name evidence="2" type="ORF">VN97_g10124</name>
</gene>
<name>A0AAI9TAD9_PENTH</name>
<dbReference type="EMBL" id="LACB01000446">
    <property type="protein sequence ID" value="KAJ9483294.1"/>
    <property type="molecule type" value="Genomic_DNA"/>
</dbReference>
<organism evidence="2 3">
    <name type="scientific">Penicillium thymicola</name>
    <dbReference type="NCBI Taxonomy" id="293382"/>
    <lineage>
        <taxon>Eukaryota</taxon>
        <taxon>Fungi</taxon>
        <taxon>Dikarya</taxon>
        <taxon>Ascomycota</taxon>
        <taxon>Pezizomycotina</taxon>
        <taxon>Eurotiomycetes</taxon>
        <taxon>Eurotiomycetidae</taxon>
        <taxon>Eurotiales</taxon>
        <taxon>Aspergillaceae</taxon>
        <taxon>Penicillium</taxon>
    </lineage>
</organism>
<dbReference type="Proteomes" id="UP001227192">
    <property type="component" value="Unassembled WGS sequence"/>
</dbReference>
<protein>
    <submittedName>
        <fullName evidence="2">Uncharacterized protein</fullName>
    </submittedName>
</protein>
<comment type="caution">
    <text evidence="2">The sequence shown here is derived from an EMBL/GenBank/DDBJ whole genome shotgun (WGS) entry which is preliminary data.</text>
</comment>
<accession>A0AAI9TAD9</accession>
<evidence type="ECO:0000313" key="3">
    <source>
        <dbReference type="Proteomes" id="UP001227192"/>
    </source>
</evidence>
<keyword evidence="3" id="KW-1185">Reference proteome</keyword>
<evidence type="ECO:0000256" key="1">
    <source>
        <dbReference type="SAM" id="SignalP"/>
    </source>
</evidence>
<feature type="signal peptide" evidence="1">
    <location>
        <begin position="1"/>
        <end position="20"/>
    </location>
</feature>
<keyword evidence="1" id="KW-0732">Signal</keyword>
<reference evidence="2" key="1">
    <citation type="submission" date="2015-06" db="EMBL/GenBank/DDBJ databases">
        <authorList>
            <person name="Nguyen H."/>
        </authorList>
    </citation>
    <scope>NUCLEOTIDE SEQUENCE</scope>
    <source>
        <strain evidence="2">DAOM 180753</strain>
    </source>
</reference>
<proteinExistence type="predicted"/>
<sequence>MSFVNFLYTICLLLPTELKWDSIQYHLNLHVGEAEYTAIVDGGLVDPDGGVHVLVEVKAKHLSSSSAKEVMMQRGLEMLAWITTVLGIKRSGGPTLQVLDSSIKR</sequence>
<dbReference type="AlphaFoldDB" id="A0AAI9TAD9"/>
<evidence type="ECO:0000313" key="2">
    <source>
        <dbReference type="EMBL" id="KAJ9483294.1"/>
    </source>
</evidence>